<evidence type="ECO:0000313" key="3">
    <source>
        <dbReference type="Proteomes" id="UP000783863"/>
    </source>
</evidence>
<feature type="transmembrane region" description="Helical" evidence="1">
    <location>
        <begin position="15"/>
        <end position="40"/>
    </location>
</feature>
<organism evidence="2 3">
    <name type="scientific">Haloarcula salinisoli</name>
    <dbReference type="NCBI Taxonomy" id="2487746"/>
    <lineage>
        <taxon>Archaea</taxon>
        <taxon>Methanobacteriati</taxon>
        <taxon>Methanobacteriota</taxon>
        <taxon>Stenosarchaea group</taxon>
        <taxon>Halobacteria</taxon>
        <taxon>Halobacteriales</taxon>
        <taxon>Haloarculaceae</taxon>
        <taxon>Haloarcula</taxon>
    </lineage>
</organism>
<accession>A0A8J8CB77</accession>
<proteinExistence type="predicted"/>
<protein>
    <submittedName>
        <fullName evidence="2">Uncharacterized protein</fullName>
    </submittedName>
</protein>
<keyword evidence="1" id="KW-1133">Transmembrane helix</keyword>
<name>A0A8J8CB77_9EURY</name>
<gene>
    <name evidence="2" type="ORF">EGD98_10020</name>
</gene>
<comment type="caution">
    <text evidence="2">The sequence shown here is derived from an EMBL/GenBank/DDBJ whole genome shotgun (WGS) entry which is preliminary data.</text>
</comment>
<keyword evidence="1" id="KW-0812">Transmembrane</keyword>
<dbReference type="Proteomes" id="UP000783863">
    <property type="component" value="Unassembled WGS sequence"/>
</dbReference>
<dbReference type="EMBL" id="RKLQ01000002">
    <property type="protein sequence ID" value="MBX0304003.1"/>
    <property type="molecule type" value="Genomic_DNA"/>
</dbReference>
<keyword evidence="3" id="KW-1185">Reference proteome</keyword>
<keyword evidence="1" id="KW-0472">Membrane</keyword>
<dbReference type="AlphaFoldDB" id="A0A8J8CB77"/>
<sequence>MYPPLAVGIPGVTELLVILMTALLYLGVPALIAVAVYHFYDGKYGYDERIDDLESRLDRLEE</sequence>
<evidence type="ECO:0000256" key="1">
    <source>
        <dbReference type="SAM" id="Phobius"/>
    </source>
</evidence>
<evidence type="ECO:0000313" key="2">
    <source>
        <dbReference type="EMBL" id="MBX0304003.1"/>
    </source>
</evidence>
<dbReference type="RefSeq" id="WP_220588239.1">
    <property type="nucleotide sequence ID" value="NZ_RKLQ01000002.1"/>
</dbReference>
<reference evidence="2" key="1">
    <citation type="submission" date="2021-06" db="EMBL/GenBank/DDBJ databases">
        <title>Halomicroarcula sp. F24A a new haloarchaeum isolated from saline soil.</title>
        <authorList>
            <person name="Duran-Viseras A."/>
            <person name="Sanchez-Porro C."/>
            <person name="Ventosa A."/>
        </authorList>
    </citation>
    <scope>NUCLEOTIDE SEQUENCE</scope>
    <source>
        <strain evidence="2">F24A</strain>
    </source>
</reference>